<dbReference type="AlphaFoldDB" id="A0A0K2SGH3"/>
<accession>A0A0K2SGH3</accession>
<reference evidence="2" key="2">
    <citation type="journal article" date="2016" name="Int. J. Syst. Evol. Microbiol.">
        <title>Complete genome sequence and cell structure of Limnochorda pilosa, a Gram-negative spore-former within the phylum Firmicutes.</title>
        <authorList>
            <person name="Watanabe M."/>
            <person name="Kojima H."/>
            <person name="Fukui M."/>
        </authorList>
    </citation>
    <scope>NUCLEOTIDE SEQUENCE [LARGE SCALE GENOMIC DNA]</scope>
    <source>
        <strain evidence="2">HC45</strain>
    </source>
</reference>
<keyword evidence="2" id="KW-1185">Reference proteome</keyword>
<gene>
    <name evidence="1" type="ORF">LIP_0285</name>
</gene>
<name>A0A0K2SGH3_LIMPI</name>
<dbReference type="STRING" id="1555112.LIP_0285"/>
<sequence>MKVTRIRCRYHLRIPAGKRPEAERALAVFERGCPMAQTLKGCVQIEHEWEILEE</sequence>
<dbReference type="InterPro" id="IPR015946">
    <property type="entry name" value="KH_dom-like_a/b"/>
</dbReference>
<dbReference type="EMBL" id="AP014924">
    <property type="protein sequence ID" value="BAS26142.1"/>
    <property type="molecule type" value="Genomic_DNA"/>
</dbReference>
<evidence type="ECO:0000313" key="1">
    <source>
        <dbReference type="EMBL" id="BAS26142.1"/>
    </source>
</evidence>
<proteinExistence type="predicted"/>
<dbReference type="Proteomes" id="UP000065807">
    <property type="component" value="Chromosome"/>
</dbReference>
<dbReference type="InterPro" id="IPR003718">
    <property type="entry name" value="OsmC/Ohr_fam"/>
</dbReference>
<evidence type="ECO:0008006" key="3">
    <source>
        <dbReference type="Google" id="ProtNLM"/>
    </source>
</evidence>
<dbReference type="Gene3D" id="3.30.300.20">
    <property type="match status" value="1"/>
</dbReference>
<reference evidence="2" key="1">
    <citation type="submission" date="2015-07" db="EMBL/GenBank/DDBJ databases">
        <title>Complete genome sequence and phylogenetic analysis of Limnochorda pilosa.</title>
        <authorList>
            <person name="Watanabe M."/>
            <person name="Kojima H."/>
            <person name="Fukui M."/>
        </authorList>
    </citation>
    <scope>NUCLEOTIDE SEQUENCE [LARGE SCALE GENOMIC DNA]</scope>
    <source>
        <strain evidence="2">HC45</strain>
    </source>
</reference>
<dbReference type="SUPFAM" id="SSF82784">
    <property type="entry name" value="OsmC-like"/>
    <property type="match status" value="1"/>
</dbReference>
<dbReference type="InterPro" id="IPR036102">
    <property type="entry name" value="OsmC/Ohrsf"/>
</dbReference>
<dbReference type="KEGG" id="lpil:LIP_0285"/>
<organism evidence="1 2">
    <name type="scientific">Limnochorda pilosa</name>
    <dbReference type="NCBI Taxonomy" id="1555112"/>
    <lineage>
        <taxon>Bacteria</taxon>
        <taxon>Bacillati</taxon>
        <taxon>Bacillota</taxon>
        <taxon>Limnochordia</taxon>
        <taxon>Limnochordales</taxon>
        <taxon>Limnochordaceae</taxon>
        <taxon>Limnochorda</taxon>
    </lineage>
</organism>
<dbReference type="Pfam" id="PF02566">
    <property type="entry name" value="OsmC"/>
    <property type="match status" value="1"/>
</dbReference>
<protein>
    <recommendedName>
        <fullName evidence="3">OsmC family protein</fullName>
    </recommendedName>
</protein>
<evidence type="ECO:0000313" key="2">
    <source>
        <dbReference type="Proteomes" id="UP000065807"/>
    </source>
</evidence>